<feature type="transmembrane region" description="Helical" evidence="7">
    <location>
        <begin position="36"/>
        <end position="53"/>
    </location>
</feature>
<reference evidence="9" key="1">
    <citation type="submission" date="2022-11" db="EMBL/GenBank/DDBJ databases">
        <title>Nonomuraea corallina sp. nov., a new species of the genus Nonomuraea isolated from sea side sediment in Thai sea.</title>
        <authorList>
            <person name="Ngamcharungchit C."/>
            <person name="Matsumoto A."/>
            <person name="Suriyachadkun C."/>
            <person name="Panbangred W."/>
            <person name="Inahashi Y."/>
            <person name="Intra B."/>
        </authorList>
    </citation>
    <scope>NUCLEOTIDE SEQUENCE</scope>
    <source>
        <strain evidence="9">MCN248</strain>
    </source>
</reference>
<feature type="transmembrane region" description="Helical" evidence="7">
    <location>
        <begin position="287"/>
        <end position="311"/>
    </location>
</feature>
<evidence type="ECO:0000313" key="9">
    <source>
        <dbReference type="EMBL" id="MDA0636052.1"/>
    </source>
</evidence>
<keyword evidence="4 7" id="KW-0812">Transmembrane</keyword>
<keyword evidence="10" id="KW-1185">Reference proteome</keyword>
<protein>
    <submittedName>
        <fullName evidence="9">Sulfate exporter family transporter</fullName>
    </submittedName>
</protein>
<proteinExistence type="inferred from homology"/>
<evidence type="ECO:0000313" key="10">
    <source>
        <dbReference type="Proteomes" id="UP001144036"/>
    </source>
</evidence>
<dbReference type="InterPro" id="IPR018383">
    <property type="entry name" value="UPF0324_pro"/>
</dbReference>
<evidence type="ECO:0000256" key="1">
    <source>
        <dbReference type="ARBA" id="ARBA00004651"/>
    </source>
</evidence>
<feature type="transmembrane region" description="Helical" evidence="7">
    <location>
        <begin position="124"/>
        <end position="142"/>
    </location>
</feature>
<evidence type="ECO:0000256" key="6">
    <source>
        <dbReference type="ARBA" id="ARBA00023136"/>
    </source>
</evidence>
<evidence type="ECO:0000256" key="3">
    <source>
        <dbReference type="ARBA" id="ARBA00022475"/>
    </source>
</evidence>
<evidence type="ECO:0000256" key="7">
    <source>
        <dbReference type="SAM" id="Phobius"/>
    </source>
</evidence>
<feature type="transmembrane region" description="Helical" evidence="7">
    <location>
        <begin position="263"/>
        <end position="281"/>
    </location>
</feature>
<feature type="signal peptide" evidence="8">
    <location>
        <begin position="1"/>
        <end position="31"/>
    </location>
</feature>
<feature type="chain" id="PRO_5047451815" evidence="8">
    <location>
        <begin position="32"/>
        <end position="345"/>
    </location>
</feature>
<dbReference type="PANTHER" id="PTHR30106:SF2">
    <property type="entry name" value="UPF0324 INNER MEMBRANE PROTEIN YEIH"/>
    <property type="match status" value="1"/>
</dbReference>
<comment type="subcellular location">
    <subcellularLocation>
        <location evidence="1">Cell membrane</location>
        <topology evidence="1">Multi-pass membrane protein</topology>
    </subcellularLocation>
</comment>
<evidence type="ECO:0000256" key="4">
    <source>
        <dbReference type="ARBA" id="ARBA00022692"/>
    </source>
</evidence>
<dbReference type="Proteomes" id="UP001144036">
    <property type="component" value="Unassembled WGS sequence"/>
</dbReference>
<keyword evidence="5 7" id="KW-1133">Transmembrane helix</keyword>
<gene>
    <name evidence="9" type="ORF">OUY22_21735</name>
</gene>
<accession>A0ABT4SFS7</accession>
<keyword evidence="3" id="KW-1003">Cell membrane</keyword>
<evidence type="ECO:0000256" key="5">
    <source>
        <dbReference type="ARBA" id="ARBA00022989"/>
    </source>
</evidence>
<organism evidence="9 10">
    <name type="scientific">Nonomuraea corallina</name>
    <dbReference type="NCBI Taxonomy" id="2989783"/>
    <lineage>
        <taxon>Bacteria</taxon>
        <taxon>Bacillati</taxon>
        <taxon>Actinomycetota</taxon>
        <taxon>Actinomycetes</taxon>
        <taxon>Streptosporangiales</taxon>
        <taxon>Streptosporangiaceae</taxon>
        <taxon>Nonomuraea</taxon>
    </lineage>
</organism>
<keyword evidence="6 7" id="KW-0472">Membrane</keyword>
<evidence type="ECO:0000256" key="2">
    <source>
        <dbReference type="ARBA" id="ARBA00007977"/>
    </source>
</evidence>
<feature type="transmembrane region" description="Helical" evidence="7">
    <location>
        <begin position="90"/>
        <end position="112"/>
    </location>
</feature>
<feature type="transmembrane region" description="Helical" evidence="7">
    <location>
        <begin position="154"/>
        <end position="177"/>
    </location>
</feature>
<comment type="caution">
    <text evidence="9">The sequence shown here is derived from an EMBL/GenBank/DDBJ whole genome shotgun (WGS) entry which is preliminary data.</text>
</comment>
<feature type="transmembrane region" description="Helical" evidence="7">
    <location>
        <begin position="323"/>
        <end position="344"/>
    </location>
</feature>
<comment type="similarity">
    <text evidence="2">Belongs to the UPF0324 family.</text>
</comment>
<dbReference type="Pfam" id="PF03601">
    <property type="entry name" value="Cons_hypoth698"/>
    <property type="match status" value="1"/>
</dbReference>
<dbReference type="PANTHER" id="PTHR30106">
    <property type="entry name" value="INNER MEMBRANE PROTEIN YEIH-RELATED"/>
    <property type="match status" value="1"/>
</dbReference>
<sequence>MDSPAPAPLLAALPGVLASAAALAVALAVHAAVPAVSAAVVAVVLGAALAGFGGARGRLAPGLRFVSRPVLRTAVVLLGLQVSVPQVLELGWRTVTIVVVTTGATFALTLVAGRRLGVPPGASLLVATGVSVCGAAAVAAMHDSAGTEDDEAAAALAVVVLYGTGALLAVPLAASWLGLSPLQLAVWTGASVHEVAQVAAIGAATGVLTTAVAVKLGRVVLLAPLVALVAYARRPVPARAVAAAGPAPAPAARAARPGGVRPVGVPLFVCGFVAMAGLRATGVVPDAVTAVAGQAAAILLAAAMFGLGAGIDLRRLLRGGRAVLLGGVATGLVAGVSLAGVLLLL</sequence>
<evidence type="ECO:0000256" key="8">
    <source>
        <dbReference type="SAM" id="SignalP"/>
    </source>
</evidence>
<name>A0ABT4SFS7_9ACTN</name>
<keyword evidence="8" id="KW-0732">Signal</keyword>
<dbReference type="EMBL" id="JAPNNL010000091">
    <property type="protein sequence ID" value="MDA0636052.1"/>
    <property type="molecule type" value="Genomic_DNA"/>
</dbReference>
<feature type="transmembrane region" description="Helical" evidence="7">
    <location>
        <begin position="184"/>
        <end position="206"/>
    </location>
</feature>
<dbReference type="RefSeq" id="WP_270156912.1">
    <property type="nucleotide sequence ID" value="NZ_JAPNNL010000091.1"/>
</dbReference>